<dbReference type="GO" id="GO:0043565">
    <property type="term" value="F:sequence-specific DNA binding"/>
    <property type="evidence" value="ECO:0007669"/>
    <property type="project" value="InterPro"/>
</dbReference>
<dbReference type="RefSeq" id="WP_096804986.1">
    <property type="nucleotide sequence ID" value="NZ_CP022196.1"/>
</dbReference>
<gene>
    <name evidence="5" type="ORF">CEW89_04045</name>
</gene>
<dbReference type="PROSITE" id="PS01124">
    <property type="entry name" value="HTH_ARAC_FAMILY_2"/>
    <property type="match status" value="1"/>
</dbReference>
<dbReference type="SMART" id="SM00342">
    <property type="entry name" value="HTH_ARAC"/>
    <property type="match status" value="1"/>
</dbReference>
<dbReference type="PRINTS" id="PR00032">
    <property type="entry name" value="HTHARAC"/>
</dbReference>
<dbReference type="KEGG" id="ceh:CEW89_04045"/>
<dbReference type="InterPro" id="IPR035418">
    <property type="entry name" value="AraC-bd_2"/>
</dbReference>
<dbReference type="Gene3D" id="1.10.10.60">
    <property type="entry name" value="Homeodomain-like"/>
    <property type="match status" value="1"/>
</dbReference>
<dbReference type="InterPro" id="IPR050204">
    <property type="entry name" value="AraC_XylS_family_regulators"/>
</dbReference>
<dbReference type="EMBL" id="CP022196">
    <property type="protein sequence ID" value="ATG46801.1"/>
    <property type="molecule type" value="Genomic_DNA"/>
</dbReference>
<dbReference type="OrthoDB" id="9802263at2"/>
<accession>A0A291G9E1</accession>
<dbReference type="Pfam" id="PF12833">
    <property type="entry name" value="HTH_18"/>
    <property type="match status" value="1"/>
</dbReference>
<dbReference type="InterPro" id="IPR018060">
    <property type="entry name" value="HTH_AraC"/>
</dbReference>
<sequence>MSLGGMHQIHGRPEALPLSASPLFASTDVDEARARVAEVYCDHRLDPMGRGRFEARHNRLSGRALSVNVMTYTAKTMITPGALRDFYLFQYPLSGHASIANGTNCHEIGGGRGGVVNPEEDTCMIWGEGCAQLMIQVRREALQKAARSHFGLPTGQSLRFSGANDMRAGEGKAFLGLLSYAMSGEGLLGAGGLMGQQLETMLMVGLLQTQRHNLSDRAAETGGPLPRAVRLAEEYMRAHLTEVITLETLARAVGVSERALQAAFRAGRGRSPMTVLRDLRLERAWQELSHPGPATRVTEVAMQLGFFHLGRFSEQYRRKFGCTPSETLRGAGRL</sequence>
<keyword evidence="1" id="KW-0805">Transcription regulation</keyword>
<organism evidence="5 6">
    <name type="scientific">Celeribacter ethanolicus</name>
    <dbReference type="NCBI Taxonomy" id="1758178"/>
    <lineage>
        <taxon>Bacteria</taxon>
        <taxon>Pseudomonadati</taxon>
        <taxon>Pseudomonadota</taxon>
        <taxon>Alphaproteobacteria</taxon>
        <taxon>Rhodobacterales</taxon>
        <taxon>Roseobacteraceae</taxon>
        <taxon>Celeribacter</taxon>
    </lineage>
</organism>
<keyword evidence="3" id="KW-0804">Transcription</keyword>
<keyword evidence="2" id="KW-0238">DNA-binding</keyword>
<name>A0A291G9E1_9RHOB</name>
<evidence type="ECO:0000256" key="3">
    <source>
        <dbReference type="ARBA" id="ARBA00023163"/>
    </source>
</evidence>
<dbReference type="Pfam" id="PF14525">
    <property type="entry name" value="AraC_binding_2"/>
    <property type="match status" value="1"/>
</dbReference>
<evidence type="ECO:0000313" key="5">
    <source>
        <dbReference type="EMBL" id="ATG46801.1"/>
    </source>
</evidence>
<feature type="domain" description="HTH araC/xylS-type" evidence="4">
    <location>
        <begin position="230"/>
        <end position="330"/>
    </location>
</feature>
<keyword evidence="6" id="KW-1185">Reference proteome</keyword>
<evidence type="ECO:0000313" key="6">
    <source>
        <dbReference type="Proteomes" id="UP000217935"/>
    </source>
</evidence>
<evidence type="ECO:0000256" key="2">
    <source>
        <dbReference type="ARBA" id="ARBA00023125"/>
    </source>
</evidence>
<dbReference type="GO" id="GO:0003700">
    <property type="term" value="F:DNA-binding transcription factor activity"/>
    <property type="evidence" value="ECO:0007669"/>
    <property type="project" value="InterPro"/>
</dbReference>
<dbReference type="STRING" id="1758178.GCA_001550095_02846"/>
<dbReference type="Proteomes" id="UP000217935">
    <property type="component" value="Chromosome"/>
</dbReference>
<evidence type="ECO:0000259" key="4">
    <source>
        <dbReference type="PROSITE" id="PS01124"/>
    </source>
</evidence>
<dbReference type="AlphaFoldDB" id="A0A291G9E1"/>
<dbReference type="PANTHER" id="PTHR46796:SF12">
    <property type="entry name" value="HTH-TYPE DNA-BINDING TRANSCRIPTIONAL ACTIVATOR EUTR"/>
    <property type="match status" value="1"/>
</dbReference>
<evidence type="ECO:0000256" key="1">
    <source>
        <dbReference type="ARBA" id="ARBA00023015"/>
    </source>
</evidence>
<dbReference type="InterPro" id="IPR009057">
    <property type="entry name" value="Homeodomain-like_sf"/>
</dbReference>
<dbReference type="SUPFAM" id="SSF46689">
    <property type="entry name" value="Homeodomain-like"/>
    <property type="match status" value="2"/>
</dbReference>
<dbReference type="InterPro" id="IPR020449">
    <property type="entry name" value="Tscrpt_reg_AraC-type_HTH"/>
</dbReference>
<proteinExistence type="predicted"/>
<protein>
    <submittedName>
        <fullName evidence="5">Transcriptional regulator</fullName>
    </submittedName>
</protein>
<reference evidence="5 6" key="1">
    <citation type="submission" date="2017-06" db="EMBL/GenBank/DDBJ databases">
        <title>Celeribacter sp. TSPH2 complete genome sequence.</title>
        <authorList>
            <person name="Woo J.-H."/>
            <person name="Kim H.-S."/>
        </authorList>
    </citation>
    <scope>NUCLEOTIDE SEQUENCE [LARGE SCALE GENOMIC DNA]</scope>
    <source>
        <strain evidence="5 6">TSPH2</strain>
    </source>
</reference>
<dbReference type="PANTHER" id="PTHR46796">
    <property type="entry name" value="HTH-TYPE TRANSCRIPTIONAL ACTIVATOR RHAS-RELATED"/>
    <property type="match status" value="1"/>
</dbReference>